<evidence type="ECO:0000256" key="2">
    <source>
        <dbReference type="SAM" id="Phobius"/>
    </source>
</evidence>
<reference evidence="4 5" key="1">
    <citation type="submission" date="2019-03" db="EMBL/GenBank/DDBJ databases">
        <title>Genomic Encyclopedia of Type Strains, Phase IV (KMG-IV): sequencing the most valuable type-strain genomes for metagenomic binning, comparative biology and taxonomic classification.</title>
        <authorList>
            <person name="Goeker M."/>
        </authorList>
    </citation>
    <scope>NUCLEOTIDE SEQUENCE [LARGE SCALE GENOMIC DNA]</scope>
    <source>
        <strain evidence="4 5">DSM 20467</strain>
    </source>
</reference>
<dbReference type="OrthoDB" id="9812349at2"/>
<dbReference type="Pfam" id="PF05656">
    <property type="entry name" value="DUF805"/>
    <property type="match status" value="1"/>
</dbReference>
<evidence type="ECO:0000313" key="5">
    <source>
        <dbReference type="Proteomes" id="UP000295188"/>
    </source>
</evidence>
<sequence length="167" mass="18518">MNNFCPQCGFPIKDTANFCPKCGAALNTSVQSQPSSSVPQNSPPVVDSSKTAPSMNTSSQLREMFFQISGRLNRQRYILRGLFIFAFSCLALVADNAILNFFIYIPASVLQIMLSIRRCHDINKSGWFMLWSLVPIANIIISFILLLKPGTSGPNRFGPDPLQQHTC</sequence>
<evidence type="ECO:0000259" key="3">
    <source>
        <dbReference type="Pfam" id="PF13240"/>
    </source>
</evidence>
<protein>
    <submittedName>
        <fullName evidence="4">Uncharacterized membrane protein YhaH (DUF805 family)</fullName>
    </submittedName>
</protein>
<dbReference type="InterPro" id="IPR026870">
    <property type="entry name" value="Zinc_ribbon_dom"/>
</dbReference>
<keyword evidence="2" id="KW-0472">Membrane</keyword>
<feature type="compositionally biased region" description="Low complexity" evidence="1">
    <location>
        <begin position="32"/>
        <end position="49"/>
    </location>
</feature>
<keyword evidence="5" id="KW-1185">Reference proteome</keyword>
<organism evidence="4 5">
    <name type="scientific">Pectinatus cerevisiiphilus</name>
    <dbReference type="NCBI Taxonomy" id="86956"/>
    <lineage>
        <taxon>Bacteria</taxon>
        <taxon>Bacillati</taxon>
        <taxon>Bacillota</taxon>
        <taxon>Negativicutes</taxon>
        <taxon>Selenomonadales</taxon>
        <taxon>Selenomonadaceae</taxon>
        <taxon>Pectinatus</taxon>
    </lineage>
</organism>
<evidence type="ECO:0000256" key="1">
    <source>
        <dbReference type="SAM" id="MobiDB-lite"/>
    </source>
</evidence>
<dbReference type="PANTHER" id="PTHR34980">
    <property type="entry name" value="INNER MEMBRANE PROTEIN-RELATED-RELATED"/>
    <property type="match status" value="1"/>
</dbReference>
<dbReference type="EMBL" id="SMAA01000002">
    <property type="protein sequence ID" value="TCS81401.1"/>
    <property type="molecule type" value="Genomic_DNA"/>
</dbReference>
<dbReference type="Pfam" id="PF13240">
    <property type="entry name" value="Zn_Ribbon_1"/>
    <property type="match status" value="1"/>
</dbReference>
<comment type="caution">
    <text evidence="4">The sequence shown here is derived from an EMBL/GenBank/DDBJ whole genome shotgun (WGS) entry which is preliminary data.</text>
</comment>
<feature type="transmembrane region" description="Helical" evidence="2">
    <location>
        <begin position="128"/>
        <end position="147"/>
    </location>
</feature>
<keyword evidence="2" id="KW-0812">Transmembrane</keyword>
<dbReference type="PANTHER" id="PTHR34980:SF3">
    <property type="entry name" value="BLR8105 PROTEIN"/>
    <property type="match status" value="1"/>
</dbReference>
<evidence type="ECO:0000313" key="4">
    <source>
        <dbReference type="EMBL" id="TCS81401.1"/>
    </source>
</evidence>
<proteinExistence type="predicted"/>
<dbReference type="AlphaFoldDB" id="A0A4R3KFH5"/>
<keyword evidence="2" id="KW-1133">Transmembrane helix</keyword>
<dbReference type="RefSeq" id="WP_132547264.1">
    <property type="nucleotide sequence ID" value="NZ_SMAA01000002.1"/>
</dbReference>
<feature type="region of interest" description="Disordered" evidence="1">
    <location>
        <begin position="32"/>
        <end position="56"/>
    </location>
</feature>
<feature type="domain" description="Zinc-ribbon" evidence="3">
    <location>
        <begin position="4"/>
        <end position="26"/>
    </location>
</feature>
<gene>
    <name evidence="4" type="ORF">EDC37_102102</name>
</gene>
<dbReference type="Proteomes" id="UP000295188">
    <property type="component" value="Unassembled WGS sequence"/>
</dbReference>
<dbReference type="InterPro" id="IPR008523">
    <property type="entry name" value="DUF805"/>
</dbReference>
<dbReference type="GO" id="GO:0005886">
    <property type="term" value="C:plasma membrane"/>
    <property type="evidence" value="ECO:0007669"/>
    <property type="project" value="TreeGrafter"/>
</dbReference>
<accession>A0A4R3KFH5</accession>
<name>A0A4R3KFH5_9FIRM</name>